<comment type="caution">
    <text evidence="5">The sequence shown here is derived from an EMBL/GenBank/DDBJ whole genome shotgun (WGS) entry which is preliminary data.</text>
</comment>
<organism evidence="5 6">
    <name type="scientific">Nocardioides bigeumensis</name>
    <dbReference type="NCBI Taxonomy" id="433657"/>
    <lineage>
        <taxon>Bacteria</taxon>
        <taxon>Bacillati</taxon>
        <taxon>Actinomycetota</taxon>
        <taxon>Actinomycetes</taxon>
        <taxon>Propionibacteriales</taxon>
        <taxon>Nocardioidaceae</taxon>
        <taxon>Nocardioides</taxon>
    </lineage>
</organism>
<sequence length="368" mass="37733">MSAPRLEVDLEAIEANTRVLAARLGSRGIGITGVTKAVLGSPAVASAMLRGGAVGLADSRVENLARLAAGDVESVRTLIRSPMLSQVDAVVRVAGVSLHSEPTVLEALSAAAGLAGTTHSVVLMLELGDLREGVLGEAMTGLARTAASLPHLRLVGVGTNLACQSGVAPDQDNMGELSSVVAEVEAATDARLSVISGGNSASLGWALRTTDVGRVNELRLGEALLLGRDPLTRMPLAGLRQDAFILVGELIEVQSKPAQPWGRLAQSAFGAPPARLGTGSVRQGIVALGRQDVESSGLVPPDGVRVLGMSSDHLVLDLGDSGARVGDELRFGVDYGGLLRAATSPFVETVDGSCQDVIRTEPSSARIA</sequence>
<dbReference type="InterPro" id="IPR000821">
    <property type="entry name" value="Ala_racemase"/>
</dbReference>
<dbReference type="PANTHER" id="PTHR30511">
    <property type="entry name" value="ALANINE RACEMASE"/>
    <property type="match status" value="1"/>
</dbReference>
<evidence type="ECO:0000256" key="2">
    <source>
        <dbReference type="ARBA" id="ARBA00022898"/>
    </source>
</evidence>
<dbReference type="RefSeq" id="WP_344301876.1">
    <property type="nucleotide sequence ID" value="NZ_BAAAQQ010000002.1"/>
</dbReference>
<dbReference type="InterPro" id="IPR001608">
    <property type="entry name" value="Ala_racemase_N"/>
</dbReference>
<evidence type="ECO:0000313" key="5">
    <source>
        <dbReference type="EMBL" id="GAA2114791.1"/>
    </source>
</evidence>
<accession>A0ABN2XPC4</accession>
<comment type="cofactor">
    <cofactor evidence="1">
        <name>pyridoxal 5'-phosphate</name>
        <dbReference type="ChEBI" id="CHEBI:597326"/>
    </cofactor>
</comment>
<dbReference type="PANTHER" id="PTHR30511:SF3">
    <property type="entry name" value="LYSINE RACEMASE"/>
    <property type="match status" value="1"/>
</dbReference>
<evidence type="ECO:0000259" key="4">
    <source>
        <dbReference type="Pfam" id="PF01168"/>
    </source>
</evidence>
<dbReference type="EMBL" id="BAAAQQ010000002">
    <property type="protein sequence ID" value="GAA2114791.1"/>
    <property type="molecule type" value="Genomic_DNA"/>
</dbReference>
<gene>
    <name evidence="5" type="ORF">GCM10009843_03520</name>
</gene>
<dbReference type="Gene3D" id="3.20.20.10">
    <property type="entry name" value="Alanine racemase"/>
    <property type="match status" value="1"/>
</dbReference>
<dbReference type="CDD" id="cd06815">
    <property type="entry name" value="PLPDE_III_AR_like_1"/>
    <property type="match status" value="1"/>
</dbReference>
<dbReference type="Proteomes" id="UP001500575">
    <property type="component" value="Unassembled WGS sequence"/>
</dbReference>
<name>A0ABN2XPC4_9ACTN</name>
<dbReference type="InterPro" id="IPR029066">
    <property type="entry name" value="PLP-binding_barrel"/>
</dbReference>
<dbReference type="SUPFAM" id="SSF51419">
    <property type="entry name" value="PLP-binding barrel"/>
    <property type="match status" value="1"/>
</dbReference>
<protein>
    <recommendedName>
        <fullName evidence="4">Alanine racemase N-terminal domain-containing protein</fullName>
    </recommendedName>
</protein>
<evidence type="ECO:0000256" key="1">
    <source>
        <dbReference type="ARBA" id="ARBA00001933"/>
    </source>
</evidence>
<feature type="domain" description="Alanine racemase N-terminal" evidence="4">
    <location>
        <begin position="8"/>
        <end position="225"/>
    </location>
</feature>
<evidence type="ECO:0000313" key="6">
    <source>
        <dbReference type="Proteomes" id="UP001500575"/>
    </source>
</evidence>
<evidence type="ECO:0000256" key="3">
    <source>
        <dbReference type="ARBA" id="ARBA00023235"/>
    </source>
</evidence>
<dbReference type="Pfam" id="PF01168">
    <property type="entry name" value="Ala_racemase_N"/>
    <property type="match status" value="1"/>
</dbReference>
<keyword evidence="3" id="KW-0413">Isomerase</keyword>
<proteinExistence type="predicted"/>
<keyword evidence="6" id="KW-1185">Reference proteome</keyword>
<reference evidence="5 6" key="1">
    <citation type="journal article" date="2019" name="Int. J. Syst. Evol. Microbiol.">
        <title>The Global Catalogue of Microorganisms (GCM) 10K type strain sequencing project: providing services to taxonomists for standard genome sequencing and annotation.</title>
        <authorList>
            <consortium name="The Broad Institute Genomics Platform"/>
            <consortium name="The Broad Institute Genome Sequencing Center for Infectious Disease"/>
            <person name="Wu L."/>
            <person name="Ma J."/>
        </authorList>
    </citation>
    <scope>NUCLEOTIDE SEQUENCE [LARGE SCALE GENOMIC DNA]</scope>
    <source>
        <strain evidence="5 6">JCM 16021</strain>
    </source>
</reference>
<keyword evidence="2" id="KW-0663">Pyridoxal phosphate</keyword>